<dbReference type="Gene3D" id="3.10.350.10">
    <property type="entry name" value="LysM domain"/>
    <property type="match status" value="2"/>
</dbReference>
<name>A0AAW9RZB6_9BACT</name>
<dbReference type="SUPFAM" id="SSF54106">
    <property type="entry name" value="LysM domain"/>
    <property type="match status" value="2"/>
</dbReference>
<evidence type="ECO:0000313" key="4">
    <source>
        <dbReference type="Proteomes" id="UP001403385"/>
    </source>
</evidence>
<reference evidence="3 4" key="1">
    <citation type="submission" date="2024-04" db="EMBL/GenBank/DDBJ databases">
        <title>Novel genus in family Flammeovirgaceae.</title>
        <authorList>
            <person name="Nguyen T.H."/>
            <person name="Vuong T.Q."/>
            <person name="Le H."/>
            <person name="Kim S.-G."/>
        </authorList>
    </citation>
    <scope>NUCLEOTIDE SEQUENCE [LARGE SCALE GENOMIC DNA]</scope>
    <source>
        <strain evidence="3 4">JCM 23209</strain>
    </source>
</reference>
<dbReference type="PROSITE" id="PS51782">
    <property type="entry name" value="LYSM"/>
    <property type="match status" value="2"/>
</dbReference>
<gene>
    <name evidence="3" type="ORF">AAG747_10405</name>
</gene>
<feature type="domain" description="LysM" evidence="2">
    <location>
        <begin position="368"/>
        <end position="411"/>
    </location>
</feature>
<dbReference type="CDD" id="cd00118">
    <property type="entry name" value="LysM"/>
    <property type="match status" value="2"/>
</dbReference>
<dbReference type="Proteomes" id="UP001403385">
    <property type="component" value="Unassembled WGS sequence"/>
</dbReference>
<evidence type="ECO:0000259" key="2">
    <source>
        <dbReference type="PROSITE" id="PS51782"/>
    </source>
</evidence>
<dbReference type="EMBL" id="JBDKWZ010000005">
    <property type="protein sequence ID" value="MEN7548320.1"/>
    <property type="molecule type" value="Genomic_DNA"/>
</dbReference>
<dbReference type="InterPro" id="IPR036779">
    <property type="entry name" value="LysM_dom_sf"/>
</dbReference>
<dbReference type="PANTHER" id="PTHR36699">
    <property type="entry name" value="LD-TRANSPEPTIDASE"/>
    <property type="match status" value="1"/>
</dbReference>
<feature type="domain" description="LysM" evidence="2">
    <location>
        <begin position="321"/>
        <end position="364"/>
    </location>
</feature>
<evidence type="ECO:0000313" key="3">
    <source>
        <dbReference type="EMBL" id="MEN7548320.1"/>
    </source>
</evidence>
<dbReference type="Pfam" id="PF01476">
    <property type="entry name" value="LysM"/>
    <property type="match status" value="2"/>
</dbReference>
<proteinExistence type="predicted"/>
<dbReference type="SMART" id="SM00257">
    <property type="entry name" value="LysM"/>
    <property type="match status" value="2"/>
</dbReference>
<dbReference type="AlphaFoldDB" id="A0AAW9RZB6"/>
<dbReference type="InterPro" id="IPR018392">
    <property type="entry name" value="LysM"/>
</dbReference>
<dbReference type="RefSeq" id="WP_346821099.1">
    <property type="nucleotide sequence ID" value="NZ_JBDKWZ010000005.1"/>
</dbReference>
<organism evidence="3 4">
    <name type="scientific">Rapidithrix thailandica</name>
    <dbReference type="NCBI Taxonomy" id="413964"/>
    <lineage>
        <taxon>Bacteria</taxon>
        <taxon>Pseudomonadati</taxon>
        <taxon>Bacteroidota</taxon>
        <taxon>Cytophagia</taxon>
        <taxon>Cytophagales</taxon>
        <taxon>Flammeovirgaceae</taxon>
        <taxon>Rapidithrix</taxon>
    </lineage>
</organism>
<evidence type="ECO:0000256" key="1">
    <source>
        <dbReference type="SAM" id="MobiDB-lite"/>
    </source>
</evidence>
<protein>
    <submittedName>
        <fullName evidence="3">LysM peptidoglycan-binding domain-containing protein</fullName>
    </submittedName>
</protein>
<keyword evidence="4" id="KW-1185">Reference proteome</keyword>
<sequence>MKLTAWLTGTLWLVCFIQLSQGQSFKTQQLNHPNVKTAYLDKSSYLKGILAKRKLNTFNNHLYIRVFKEEEIVELWVKAPDETRFKPLKSYRFCERSGGLGPKHSSNDGIVPEGLYHLKGFIPNSADFLALLINYPNPVDRFHQSGSAQITLKGGCTSNSDIPISDDKIKEVYVMAVQAYESGQKRIPVHIFPAKMTDTNMHRLKIEHAWDKQLTNFWGSLKAAYDYFNMSRQLPQVFYSATGEYAIKDYEGIPIVSPKGISVFANASKPTPAPPKTVPLKSQEKVPPVKSAPPAYNPAPTIRNVTTRTVSVKQIASSSQEYHTVQRGETLFAISRKYQVSVTDLKRWNNLNGNVINVGYALRVGHPKTYQIQRGDTMYSVARKNGISVRELMVWNGKNDYTLQIGEIVKVGR</sequence>
<comment type="caution">
    <text evidence="3">The sequence shown here is derived from an EMBL/GenBank/DDBJ whole genome shotgun (WGS) entry which is preliminary data.</text>
</comment>
<feature type="region of interest" description="Disordered" evidence="1">
    <location>
        <begin position="268"/>
        <end position="301"/>
    </location>
</feature>
<accession>A0AAW9RZB6</accession>
<dbReference type="PANTHER" id="PTHR36699:SF1">
    <property type="entry name" value="L,D-TRANSPEPTIDASE YAFK-RELATED"/>
    <property type="match status" value="1"/>
</dbReference>